<proteinExistence type="predicted"/>
<evidence type="ECO:0000313" key="2">
    <source>
        <dbReference type="Proteomes" id="UP000238169"/>
    </source>
</evidence>
<dbReference type="Proteomes" id="UP000238169">
    <property type="component" value="Unassembled WGS sequence"/>
</dbReference>
<organism evidence="1 2">
    <name type="scientific">Caballeronia novacaledonica</name>
    <dbReference type="NCBI Taxonomy" id="1544861"/>
    <lineage>
        <taxon>Bacteria</taxon>
        <taxon>Pseudomonadati</taxon>
        <taxon>Pseudomonadota</taxon>
        <taxon>Betaproteobacteria</taxon>
        <taxon>Burkholderiales</taxon>
        <taxon>Burkholderiaceae</taxon>
        <taxon>Caballeronia</taxon>
    </lineage>
</organism>
<reference evidence="2" key="1">
    <citation type="submission" date="2018-01" db="EMBL/GenBank/DDBJ databases">
        <authorList>
            <person name="Peeters C."/>
        </authorList>
    </citation>
    <scope>NUCLEOTIDE SEQUENCE [LARGE SCALE GENOMIC DNA]</scope>
</reference>
<name>A0A2U3I226_9BURK</name>
<keyword evidence="2" id="KW-1185">Reference proteome</keyword>
<protein>
    <submittedName>
        <fullName evidence="1">Uncharacterized protein</fullName>
    </submittedName>
</protein>
<sequence>MQTAIRLTLHQPVCLGPEEIGGGGMAIYEAMQMWADRLSAWL</sequence>
<dbReference type="EMBL" id="OGTP01000003">
    <property type="protein sequence ID" value="SPB14175.1"/>
    <property type="molecule type" value="Genomic_DNA"/>
</dbReference>
<gene>
    <name evidence="1" type="ORF">NOV72_01424</name>
</gene>
<evidence type="ECO:0000313" key="1">
    <source>
        <dbReference type="EMBL" id="SPB14175.1"/>
    </source>
</evidence>
<accession>A0A2U3I226</accession>
<dbReference type="AlphaFoldDB" id="A0A2U3I226"/>